<evidence type="ECO:0000256" key="5">
    <source>
        <dbReference type="ARBA" id="ARBA00022525"/>
    </source>
</evidence>
<dbReference type="Pfam" id="PF01565">
    <property type="entry name" value="FAD_binding_4"/>
    <property type="match status" value="2"/>
</dbReference>
<dbReference type="PANTHER" id="PTHR32448">
    <property type="entry name" value="OS08G0158400 PROTEIN"/>
    <property type="match status" value="1"/>
</dbReference>
<evidence type="ECO:0000256" key="13">
    <source>
        <dbReference type="SAM" id="SignalP"/>
    </source>
</evidence>
<keyword evidence="9" id="KW-0274">FAD</keyword>
<evidence type="ECO:0000256" key="6">
    <source>
        <dbReference type="ARBA" id="ARBA00022630"/>
    </source>
</evidence>
<gene>
    <name evidence="15" type="ORF">WN944_011949</name>
</gene>
<dbReference type="Pfam" id="PF08031">
    <property type="entry name" value="BBE"/>
    <property type="match status" value="1"/>
</dbReference>
<organism evidence="15 16">
    <name type="scientific">Citrus x changshan-huyou</name>
    <dbReference type="NCBI Taxonomy" id="2935761"/>
    <lineage>
        <taxon>Eukaryota</taxon>
        <taxon>Viridiplantae</taxon>
        <taxon>Streptophyta</taxon>
        <taxon>Embryophyta</taxon>
        <taxon>Tracheophyta</taxon>
        <taxon>Spermatophyta</taxon>
        <taxon>Magnoliopsida</taxon>
        <taxon>eudicotyledons</taxon>
        <taxon>Gunneridae</taxon>
        <taxon>Pentapetalae</taxon>
        <taxon>rosids</taxon>
        <taxon>malvids</taxon>
        <taxon>Sapindales</taxon>
        <taxon>Rutaceae</taxon>
        <taxon>Aurantioideae</taxon>
        <taxon>Citrus</taxon>
    </lineage>
</organism>
<keyword evidence="8" id="KW-0547">Nucleotide-binding</keyword>
<evidence type="ECO:0000256" key="9">
    <source>
        <dbReference type="ARBA" id="ARBA00022827"/>
    </source>
</evidence>
<name>A0AAP0MWZ9_9ROSI</name>
<dbReference type="Gene3D" id="3.40.462.20">
    <property type="match status" value="2"/>
</dbReference>
<keyword evidence="6" id="KW-0285">Flavoprotein</keyword>
<dbReference type="EMBL" id="JBCGBO010000002">
    <property type="protein sequence ID" value="KAK9223505.1"/>
    <property type="molecule type" value="Genomic_DNA"/>
</dbReference>
<evidence type="ECO:0000256" key="10">
    <source>
        <dbReference type="ARBA" id="ARBA00023002"/>
    </source>
</evidence>
<dbReference type="InterPro" id="IPR016167">
    <property type="entry name" value="FAD-bd_PCMH_sub1"/>
</dbReference>
<evidence type="ECO:0000256" key="8">
    <source>
        <dbReference type="ARBA" id="ARBA00022741"/>
    </source>
</evidence>
<proteinExistence type="inferred from homology"/>
<feature type="chain" id="PRO_5042838623" description="FAD-binding PCMH-type domain-containing protein" evidence="13">
    <location>
        <begin position="26"/>
        <end position="1052"/>
    </location>
</feature>
<feature type="domain" description="FAD-binding PCMH-type" evidence="14">
    <location>
        <begin position="74"/>
        <end position="250"/>
    </location>
</feature>
<dbReference type="FunFam" id="3.30.43.10:FF:000004">
    <property type="entry name" value="Berberine bridge enzyme-like 15"/>
    <property type="match status" value="2"/>
</dbReference>
<keyword evidence="11" id="KW-1015">Disulfide bond</keyword>
<protein>
    <recommendedName>
        <fullName evidence="14">FAD-binding PCMH-type domain-containing protein</fullName>
    </recommendedName>
</protein>
<accession>A0AAP0MWZ9</accession>
<evidence type="ECO:0000256" key="2">
    <source>
        <dbReference type="ARBA" id="ARBA00004191"/>
    </source>
</evidence>
<evidence type="ECO:0000256" key="1">
    <source>
        <dbReference type="ARBA" id="ARBA00001974"/>
    </source>
</evidence>
<dbReference type="GO" id="GO:0016491">
    <property type="term" value="F:oxidoreductase activity"/>
    <property type="evidence" value="ECO:0007669"/>
    <property type="project" value="UniProtKB-KW"/>
</dbReference>
<dbReference type="GO" id="GO:0071949">
    <property type="term" value="F:FAD binding"/>
    <property type="evidence" value="ECO:0007669"/>
    <property type="project" value="InterPro"/>
</dbReference>
<evidence type="ECO:0000256" key="12">
    <source>
        <dbReference type="ARBA" id="ARBA00023180"/>
    </source>
</evidence>
<comment type="similarity">
    <text evidence="3">Belongs to the oxygen-dependent FAD-linked oxidoreductase family.</text>
</comment>
<dbReference type="SUPFAM" id="SSF56176">
    <property type="entry name" value="FAD-binding/transporter-associated domain-like"/>
    <property type="match status" value="2"/>
</dbReference>
<evidence type="ECO:0000256" key="3">
    <source>
        <dbReference type="ARBA" id="ARBA00005466"/>
    </source>
</evidence>
<keyword evidence="16" id="KW-1185">Reference proteome</keyword>
<keyword evidence="12" id="KW-0325">Glycoprotein</keyword>
<reference evidence="15 16" key="1">
    <citation type="submission" date="2024-05" db="EMBL/GenBank/DDBJ databases">
        <title>Haplotype-resolved chromosome-level genome assembly of Huyou (Citrus changshanensis).</title>
        <authorList>
            <person name="Miao C."/>
            <person name="Chen W."/>
            <person name="Wu Y."/>
            <person name="Wang L."/>
            <person name="Zhao S."/>
            <person name="Grierson D."/>
            <person name="Xu C."/>
            <person name="Chen K."/>
        </authorList>
    </citation>
    <scope>NUCLEOTIDE SEQUENCE [LARGE SCALE GENOMIC DNA]</scope>
    <source>
        <strain evidence="15">01-14</strain>
        <tissue evidence="15">Leaf</tissue>
    </source>
</reference>
<dbReference type="InterPro" id="IPR006093">
    <property type="entry name" value="Oxy_OxRdtase_FAD_BS"/>
</dbReference>
<comment type="caution">
    <text evidence="15">The sequence shown here is derived from an EMBL/GenBank/DDBJ whole genome shotgun (WGS) entry which is preliminary data.</text>
</comment>
<feature type="signal peptide" evidence="13">
    <location>
        <begin position="1"/>
        <end position="25"/>
    </location>
</feature>
<evidence type="ECO:0000256" key="7">
    <source>
        <dbReference type="ARBA" id="ARBA00022729"/>
    </source>
</evidence>
<dbReference type="PROSITE" id="PS51387">
    <property type="entry name" value="FAD_PCMH"/>
    <property type="match status" value="2"/>
</dbReference>
<dbReference type="Gene3D" id="3.30.465.10">
    <property type="match status" value="2"/>
</dbReference>
<dbReference type="Proteomes" id="UP001428341">
    <property type="component" value="Unassembled WGS sequence"/>
</dbReference>
<sequence>MAFPSSYILSLLLILLLSSASRTNSDSVEDSFIHCLNSNSDLSVPFSTFCDQTNSSFGSILQSSAQNLRYLTPSMPKPEFIFTPLYESHVQAAVICSKQLGIHLRVRSGGHDYEGLSYVSEIETPFIIVDLARLRAISVDIESNSAWVQTGATIGEVYYRIAEKSKIHGFPAGLCTSLGVGGHITGGAYGSMMRKYGLGADNVLDARIVDANGKILDREAMGEDLFWAIRGGGGASFGIILSWKIKLVPVPETVTVFTVTKTLEQGATKILYRWQQVADKLDEDLFIRVIIQAAEIPERKGQRTISTSYNALFLGGVDRLLQVMQESFPELGLTQKDCIETSWIKSVLYIAGYPSNTPPEVLLQGKSTFKNYFKAKSDFVREPIPETALEGLWKRFLEEEGPLSIWNPYGGMMSKIAESAIPFPHRNGTLFKIQYVTNWQDGDKNMAKHMEWIRRLYNYMAPYVSMLPRAAYVNYRDLDLGMNNKSNTSFIQATAWGSRYRYSRFSEDSHQNDQEYFICRLRRHKGQSTLHLLYMVSRETSSSIQEDFMHCMSTQFGEYTRSFEIIFNQDSSLYSYILQSSVQNPRYLNATTPKPLLIITPFHESEIQAAVFCSKNHDLQIRVRSGGHDYEGLSYLCRTPFIIIDLINMRSIEINLEDETAWVQSGANLGELYYALAMKSLVHGFPAGLCPTVGIGGHLGGGGFGTLLRKYGLAADQVVDAYLIDVNGRILDRRAMGEDLFWAIRGGGGSSFGIILSWKIKLVRVPETVTSFTVLKTLEQGALELVHRWQYIAPKFHEDLFIRILIVHVGNGDQKTIHANFNSLFLGKIDRLIPLMNQSFPELGLRAEDCTEMSWVESTVYFAGFSKGSPLEMLLDKKQLFKSMFKAKSDFVTEPIPFHALEGIWGRLLEEEMAIMIMDPFGGKMNEILESEVPFPHRNGVLYNIQYMVKWEANGVMASNRHIHWIRSLYKYMAPYVSRSPRAAYINYRDLDLGTNKLQNASYSEAAAWGIKYFKSNFKRLALVKSKVDPGNFFRNEQSIPPFPTPGEIKHL</sequence>
<keyword evidence="5" id="KW-0964">Secreted</keyword>
<comment type="cofactor">
    <cofactor evidence="1">
        <name>FAD</name>
        <dbReference type="ChEBI" id="CHEBI:57692"/>
    </cofactor>
</comment>
<comment type="subcellular location">
    <subcellularLocation>
        <location evidence="2">Secreted</location>
        <location evidence="2">Cell wall</location>
    </subcellularLocation>
</comment>
<dbReference type="InterPro" id="IPR016169">
    <property type="entry name" value="FAD-bd_PCMH_sub2"/>
</dbReference>
<evidence type="ECO:0000313" key="16">
    <source>
        <dbReference type="Proteomes" id="UP001428341"/>
    </source>
</evidence>
<keyword evidence="4" id="KW-0134">Cell wall</keyword>
<feature type="domain" description="FAD-binding PCMH-type" evidence="14">
    <location>
        <begin position="591"/>
        <end position="765"/>
    </location>
</feature>
<dbReference type="AlphaFoldDB" id="A0AAP0MWZ9"/>
<evidence type="ECO:0000313" key="15">
    <source>
        <dbReference type="EMBL" id="KAK9223505.1"/>
    </source>
</evidence>
<evidence type="ECO:0000256" key="4">
    <source>
        <dbReference type="ARBA" id="ARBA00022512"/>
    </source>
</evidence>
<dbReference type="PROSITE" id="PS00862">
    <property type="entry name" value="OX2_COVAL_FAD"/>
    <property type="match status" value="1"/>
</dbReference>
<dbReference type="InterPro" id="IPR012951">
    <property type="entry name" value="BBE"/>
</dbReference>
<evidence type="ECO:0000259" key="14">
    <source>
        <dbReference type="PROSITE" id="PS51387"/>
    </source>
</evidence>
<keyword evidence="7 13" id="KW-0732">Signal</keyword>
<evidence type="ECO:0000256" key="11">
    <source>
        <dbReference type="ARBA" id="ARBA00023157"/>
    </source>
</evidence>
<dbReference type="InterPro" id="IPR006094">
    <property type="entry name" value="Oxid_FAD_bind_N"/>
</dbReference>
<dbReference type="Gene3D" id="3.30.43.10">
    <property type="entry name" value="Uridine Diphospho-n-acetylenolpyruvylglucosamine Reductase, domain 2"/>
    <property type="match status" value="2"/>
</dbReference>
<dbReference type="InterPro" id="IPR036318">
    <property type="entry name" value="FAD-bd_PCMH-like_sf"/>
</dbReference>
<keyword evidence="10" id="KW-0560">Oxidoreductase</keyword>
<dbReference type="InterPro" id="IPR016166">
    <property type="entry name" value="FAD-bd_PCMH"/>
</dbReference>